<dbReference type="InterPro" id="IPR012910">
    <property type="entry name" value="Plug_dom"/>
</dbReference>
<comment type="similarity">
    <text evidence="7">Belongs to the TonB-dependent receptor family.</text>
</comment>
<dbReference type="Gene3D" id="2.40.170.20">
    <property type="entry name" value="TonB-dependent receptor, beta-barrel domain"/>
    <property type="match status" value="1"/>
</dbReference>
<keyword evidence="3 7" id="KW-1134">Transmembrane beta strand</keyword>
<dbReference type="SUPFAM" id="SSF49464">
    <property type="entry name" value="Carboxypeptidase regulatory domain-like"/>
    <property type="match status" value="1"/>
</dbReference>
<dbReference type="Pfam" id="PF13715">
    <property type="entry name" value="CarbopepD_reg_2"/>
    <property type="match status" value="1"/>
</dbReference>
<evidence type="ECO:0000256" key="1">
    <source>
        <dbReference type="ARBA" id="ARBA00004571"/>
    </source>
</evidence>
<keyword evidence="12" id="KW-1185">Reference proteome</keyword>
<keyword evidence="5 7" id="KW-0472">Membrane</keyword>
<accession>A0ABQ1WX24</accession>
<dbReference type="InterPro" id="IPR008969">
    <property type="entry name" value="CarboxyPept-like_regulatory"/>
</dbReference>
<dbReference type="InterPro" id="IPR023997">
    <property type="entry name" value="TonB-dep_OMP_SusC/RagA_CS"/>
</dbReference>
<evidence type="ECO:0000256" key="7">
    <source>
        <dbReference type="PROSITE-ProRule" id="PRU01360"/>
    </source>
</evidence>
<keyword evidence="2 7" id="KW-0813">Transport</keyword>
<name>A0ABQ1WX24_9BACT</name>
<feature type="signal peptide" evidence="9">
    <location>
        <begin position="1"/>
        <end position="27"/>
    </location>
</feature>
<dbReference type="NCBIfam" id="TIGR04057">
    <property type="entry name" value="SusC_RagA_signa"/>
    <property type="match status" value="1"/>
</dbReference>
<dbReference type="InterPro" id="IPR023996">
    <property type="entry name" value="TonB-dep_OMP_SusC/RagA"/>
</dbReference>
<gene>
    <name evidence="11" type="ORF">GCM10011378_26580</name>
</gene>
<evidence type="ECO:0000313" key="11">
    <source>
        <dbReference type="EMBL" id="GGG49135.1"/>
    </source>
</evidence>
<feature type="domain" description="TonB-dependent receptor plug" evidence="10">
    <location>
        <begin position="139"/>
        <end position="244"/>
    </location>
</feature>
<keyword evidence="9" id="KW-0732">Signal</keyword>
<dbReference type="NCBIfam" id="TIGR04056">
    <property type="entry name" value="OMP_RagA_SusC"/>
    <property type="match status" value="1"/>
</dbReference>
<keyword evidence="4 7" id="KW-0812">Transmembrane</keyword>
<evidence type="ECO:0000256" key="5">
    <source>
        <dbReference type="ARBA" id="ARBA00023136"/>
    </source>
</evidence>
<evidence type="ECO:0000256" key="4">
    <source>
        <dbReference type="ARBA" id="ARBA00022692"/>
    </source>
</evidence>
<evidence type="ECO:0000256" key="3">
    <source>
        <dbReference type="ARBA" id="ARBA00022452"/>
    </source>
</evidence>
<dbReference type="PROSITE" id="PS52016">
    <property type="entry name" value="TONB_DEPENDENT_REC_3"/>
    <property type="match status" value="1"/>
</dbReference>
<organism evidence="11 12">
    <name type="scientific">Hymenobacter glacieicola</name>
    <dbReference type="NCBI Taxonomy" id="1562124"/>
    <lineage>
        <taxon>Bacteria</taxon>
        <taxon>Pseudomonadati</taxon>
        <taxon>Bacteroidota</taxon>
        <taxon>Cytophagia</taxon>
        <taxon>Cytophagales</taxon>
        <taxon>Hymenobacteraceae</taxon>
        <taxon>Hymenobacter</taxon>
    </lineage>
</organism>
<proteinExistence type="inferred from homology"/>
<comment type="subcellular location">
    <subcellularLocation>
        <location evidence="1 7">Cell outer membrane</location>
        <topology evidence="1 7">Multi-pass membrane protein</topology>
    </subcellularLocation>
</comment>
<dbReference type="InterPro" id="IPR036942">
    <property type="entry name" value="Beta-barrel_TonB_sf"/>
</dbReference>
<evidence type="ECO:0000259" key="10">
    <source>
        <dbReference type="Pfam" id="PF07715"/>
    </source>
</evidence>
<feature type="chain" id="PRO_5046416050" evidence="9">
    <location>
        <begin position="28"/>
        <end position="1057"/>
    </location>
</feature>
<dbReference type="Gene3D" id="2.60.40.1120">
    <property type="entry name" value="Carboxypeptidase-like, regulatory domain"/>
    <property type="match status" value="1"/>
</dbReference>
<evidence type="ECO:0000256" key="6">
    <source>
        <dbReference type="ARBA" id="ARBA00023237"/>
    </source>
</evidence>
<dbReference type="RefSeq" id="WP_188558337.1">
    <property type="nucleotide sequence ID" value="NZ_BMGS01000006.1"/>
</dbReference>
<feature type="region of interest" description="Disordered" evidence="8">
    <location>
        <begin position="931"/>
        <end position="955"/>
    </location>
</feature>
<dbReference type="Proteomes" id="UP000601361">
    <property type="component" value="Unassembled WGS sequence"/>
</dbReference>
<dbReference type="SUPFAM" id="SSF56935">
    <property type="entry name" value="Porins"/>
    <property type="match status" value="1"/>
</dbReference>
<dbReference type="Gene3D" id="2.170.130.10">
    <property type="entry name" value="TonB-dependent receptor, plug domain"/>
    <property type="match status" value="1"/>
</dbReference>
<dbReference type="Pfam" id="PF07715">
    <property type="entry name" value="Plug"/>
    <property type="match status" value="1"/>
</dbReference>
<evidence type="ECO:0000256" key="8">
    <source>
        <dbReference type="SAM" id="MobiDB-lite"/>
    </source>
</evidence>
<reference evidence="12" key="1">
    <citation type="journal article" date="2019" name="Int. J. Syst. Evol. Microbiol.">
        <title>The Global Catalogue of Microorganisms (GCM) 10K type strain sequencing project: providing services to taxonomists for standard genome sequencing and annotation.</title>
        <authorList>
            <consortium name="The Broad Institute Genomics Platform"/>
            <consortium name="The Broad Institute Genome Sequencing Center for Infectious Disease"/>
            <person name="Wu L."/>
            <person name="Ma J."/>
        </authorList>
    </citation>
    <scope>NUCLEOTIDE SEQUENCE [LARGE SCALE GENOMIC DNA]</scope>
    <source>
        <strain evidence="12">CGMCC 1.12990</strain>
    </source>
</reference>
<dbReference type="EMBL" id="BMGS01000006">
    <property type="protein sequence ID" value="GGG49135.1"/>
    <property type="molecule type" value="Genomic_DNA"/>
</dbReference>
<dbReference type="InterPro" id="IPR039426">
    <property type="entry name" value="TonB-dep_rcpt-like"/>
</dbReference>
<keyword evidence="6 7" id="KW-0998">Cell outer membrane</keyword>
<evidence type="ECO:0000313" key="12">
    <source>
        <dbReference type="Proteomes" id="UP000601361"/>
    </source>
</evidence>
<evidence type="ECO:0000256" key="2">
    <source>
        <dbReference type="ARBA" id="ARBA00022448"/>
    </source>
</evidence>
<sequence>MKKPIPKMRRATIPALLCCLPLQPALAHGVGITSDSPTHQLAASRADITVSGRVVDEKGSGLPGVNVIVKGSTVGTQTDADGRFTLTAPDNGTLQFSFVGYTAQEVPVSGRTSVNVALAPDSRSLSEVVVVGYLTENRQNVTSAVSSLDVKEANKAPVATTTQALQGRLPGVQVTGSGGPGDAPIVNIRGIGTLGNASSGPLYVIDGLWTDNIRDLNPNDIESLNILKDASSTAVYGSRGANGVIQITTKKGRAGAPAISFNGYRGVDQVYKRYNLTNASEWADRAVIAYRNAGLDPLFNGQNSLPGAVKGPGGAFNPNVDTDWQNEFFQTGIIEDYNLSLSGGSAGEKTATNFLVSGEFFHQEGIAKGPDFKRYSLRLNSGLTRGRLKFQENVQLTHLDATLLNGAPFIDILTMIPNIPVYDAANTGGFGTGSPALNTFATNPIGAQQLLRRTQSDNRLAGNISTDFSFFDFLSYRLNVAMDGHTYSNADAQQEGILRQNTPIATSSLNEFLGYDLFLLGENSLNFTKQFGDHSINAVAGYSEQSYRQHNVQAGAQGFTSSPQYYFELGSGQEKGVIGGSSFKYTKRSFFAQATYDFKNRYLLSVSGRRDGSSRFTPQNRWGNFGAASVGWRISEEGFFKNAVPAINNLKLRASYGSNGNDALNGLYGGSYLPYPIVGQNVNYVIGTSQTIVNGASQLALPSPDIRWEDRYTKNIGLDLSVLDDRLTLATDYYVSQTRNALAPVQVLTYLGHFGQALYQNAGDIENRGLEVALGYHENRKAFTYGADFTLTTVKNKLTAVPVEGQVFEGGELFTRSAVGTSLGEFFLIPFDGIFQSQEEVNNHKNAAGTIIQPYASPGDVRYKDTNGDGNITNSDAVYSGRSIPNLLMGLNLTAGFKGFDLSVFFNSSSGNKIYNSARRDLESYAGPNNYNADVEPWTPENPSSTTPRLLQGGGLGNLGRAASSNSLANTTRWLEDGSYIRLRNIQLGYTFPKTLTSKVPSLGSIRVYVTGRNVFTITDYTGYDPEVTGTGFFSRGVDFSAYPNVRSFTGGLQVNF</sequence>
<comment type="caution">
    <text evidence="11">The sequence shown here is derived from an EMBL/GenBank/DDBJ whole genome shotgun (WGS) entry which is preliminary data.</text>
</comment>
<dbReference type="InterPro" id="IPR037066">
    <property type="entry name" value="Plug_dom_sf"/>
</dbReference>
<evidence type="ECO:0000256" key="9">
    <source>
        <dbReference type="SAM" id="SignalP"/>
    </source>
</evidence>
<protein>
    <submittedName>
        <fullName evidence="11">SusC/RagA family TonB-linked outer membrane protein</fullName>
    </submittedName>
</protein>